<name>A0A1H8YU56_9FLAO</name>
<gene>
    <name evidence="1" type="ORF">SAMN05444005_101219</name>
</gene>
<proteinExistence type="predicted"/>
<evidence type="ECO:0000313" key="2">
    <source>
        <dbReference type="Proteomes" id="UP000198648"/>
    </source>
</evidence>
<keyword evidence="2" id="KW-1185">Reference proteome</keyword>
<dbReference type="Proteomes" id="UP000198648">
    <property type="component" value="Unassembled WGS sequence"/>
</dbReference>
<dbReference type="AlphaFoldDB" id="A0A1H8YU56"/>
<organism evidence="1 2">
    <name type="scientific">Flavobacterium urocaniciphilum</name>
    <dbReference type="NCBI Taxonomy" id="1299341"/>
    <lineage>
        <taxon>Bacteria</taxon>
        <taxon>Pseudomonadati</taxon>
        <taxon>Bacteroidota</taxon>
        <taxon>Flavobacteriia</taxon>
        <taxon>Flavobacteriales</taxon>
        <taxon>Flavobacteriaceae</taxon>
        <taxon>Flavobacterium</taxon>
    </lineage>
</organism>
<dbReference type="RefSeq" id="WP_091463972.1">
    <property type="nucleotide sequence ID" value="NZ_FOEI01000001.1"/>
</dbReference>
<evidence type="ECO:0000313" key="1">
    <source>
        <dbReference type="EMBL" id="SEP55612.1"/>
    </source>
</evidence>
<protein>
    <recommendedName>
        <fullName evidence="3">Lipoprotein</fullName>
    </recommendedName>
</protein>
<accession>A0A1H8YU56</accession>
<dbReference type="PROSITE" id="PS51257">
    <property type="entry name" value="PROKAR_LIPOPROTEIN"/>
    <property type="match status" value="1"/>
</dbReference>
<dbReference type="EMBL" id="FOEI01000001">
    <property type="protein sequence ID" value="SEP55612.1"/>
    <property type="molecule type" value="Genomic_DNA"/>
</dbReference>
<sequence>MKYKILLFLTLIFTSCQKTESLIKKNDTISEKEIYFIINMLINELGETELKEGKLNFVVDKTSIPQLILNSNVKKSFSKYFNKEDYKYFDEQLENRKDFKISQKEITKKIISKSELNQLIDPKSSNVKEEFIRNYTKKYGNSNYIEFSLPLFSKDKKKVLIDINYFPSGGCTILFQKSNEESWKSEIIMSYT</sequence>
<evidence type="ECO:0008006" key="3">
    <source>
        <dbReference type="Google" id="ProtNLM"/>
    </source>
</evidence>
<dbReference type="OrthoDB" id="1337173at2"/>
<dbReference type="STRING" id="1299341.SAMN05444005_101219"/>
<reference evidence="1 2" key="1">
    <citation type="submission" date="2016-10" db="EMBL/GenBank/DDBJ databases">
        <authorList>
            <person name="de Groot N.N."/>
        </authorList>
    </citation>
    <scope>NUCLEOTIDE SEQUENCE [LARGE SCALE GENOMIC DNA]</scope>
    <source>
        <strain evidence="1 2">DSM 27078</strain>
    </source>
</reference>